<organism evidence="4 5">
    <name type="scientific">Hordeum vulgare subsp. vulgare</name>
    <name type="common">Domesticated barley</name>
    <dbReference type="NCBI Taxonomy" id="112509"/>
    <lineage>
        <taxon>Eukaryota</taxon>
        <taxon>Viridiplantae</taxon>
        <taxon>Streptophyta</taxon>
        <taxon>Embryophyta</taxon>
        <taxon>Tracheophyta</taxon>
        <taxon>Spermatophyta</taxon>
        <taxon>Magnoliopsida</taxon>
        <taxon>Liliopsida</taxon>
        <taxon>Poales</taxon>
        <taxon>Poaceae</taxon>
        <taxon>BOP clade</taxon>
        <taxon>Pooideae</taxon>
        <taxon>Triticodae</taxon>
        <taxon>Triticeae</taxon>
        <taxon>Hordeinae</taxon>
        <taxon>Hordeum</taxon>
    </lineage>
</organism>
<dbReference type="KEGG" id="hvg:123405671"/>
<dbReference type="Pfam" id="PF03478">
    <property type="entry name" value="Beta-prop_KIB1-4"/>
    <property type="match status" value="1"/>
</dbReference>
<protein>
    <recommendedName>
        <fullName evidence="6">F-box domain-containing protein</fullName>
    </recommendedName>
</protein>
<evidence type="ECO:0000313" key="5">
    <source>
        <dbReference type="Proteomes" id="UP000011116"/>
    </source>
</evidence>
<dbReference type="InterPro" id="IPR005174">
    <property type="entry name" value="KIB1-4_b-propeller"/>
</dbReference>
<evidence type="ECO:0000256" key="1">
    <source>
        <dbReference type="SAM" id="MobiDB-lite"/>
    </source>
</evidence>
<sequence length="498" mass="56058">MASPSPWPENLLAPIVAGLRATCSSWRAVPSLPPPWSDLPQDLLGLIIGGLPDPADRARFSSVCRSWRSAPHPYARQLPWVDAVCRSWYTVSSLGTQLAFVSTRRRFSKPCPPTSQRLPPWRRIFRSAIFPWRQQPWIVLPGGFFLDDIPSELSDHGPEAPTSFPENLQCVGSTDSWLALDCTDGEVRHAYFLHNPFSRATVPLPELDAVIGDVSKLFTIHKVLMRSTPDDLIVVMTNNCDLPVFSIQRGKGALLPQPQITNFRTIIDIAFFGDKLWGITKAKELFILPITFEDVPGIPMATSIEQVIWRNIDDADATHDDEDGNNKGYVGDEQNNGEAEKDNDELLFSEEYKAKRRNHSKLMLKARDGMIGTGIQFEPEFMIFRYLVESCGKLLMVIREADSSRFTYKVEVFVLDVNAPAWVPISSCGLGGQTLFISKPFSKSILARGEVEPDAIYFIDFGEVFSMKSSKAIFIGHFREEKFLDYSTTTWVFPPQYN</sequence>
<dbReference type="PANTHER" id="PTHR33110:SF152">
    <property type="entry name" value="F-BOX DOMAIN-CONTAINING PROTEIN"/>
    <property type="match status" value="1"/>
</dbReference>
<dbReference type="Gramene" id="HORVU.MOREX.r2.6HG0508660.1">
    <property type="protein sequence ID" value="HORVU.MOREX.r2.6HG0508660.1.CDS.1"/>
    <property type="gene ID" value="HORVU.MOREX.r2.6HG0508660"/>
</dbReference>
<feature type="region of interest" description="Disordered" evidence="1">
    <location>
        <begin position="317"/>
        <end position="342"/>
    </location>
</feature>
<evidence type="ECO:0000259" key="2">
    <source>
        <dbReference type="Pfam" id="PF03478"/>
    </source>
</evidence>
<dbReference type="EnsemblPlants" id="HORVU.MOREX.r3.6HG0613500.1">
    <property type="protein sequence ID" value="HORVU.MOREX.r3.6HG0613500.1.CDS1"/>
    <property type="gene ID" value="HORVU.MOREX.r3.6HG0613500"/>
</dbReference>
<evidence type="ECO:0000313" key="4">
    <source>
        <dbReference type="EnsemblPlants" id="HORVU.MOREX.r3.6HG0613500.1.CDS1"/>
    </source>
</evidence>
<evidence type="ECO:0000259" key="3">
    <source>
        <dbReference type="Pfam" id="PF12937"/>
    </source>
</evidence>
<reference evidence="4" key="3">
    <citation type="submission" date="2022-01" db="UniProtKB">
        <authorList>
            <consortium name="EnsemblPlants"/>
        </authorList>
    </citation>
    <scope>IDENTIFICATION</scope>
    <source>
        <strain evidence="4">subsp. vulgare</strain>
    </source>
</reference>
<dbReference type="RefSeq" id="XP_044955211.1">
    <property type="nucleotide sequence ID" value="XM_045099276.1"/>
</dbReference>
<dbReference type="Gene3D" id="1.20.1280.50">
    <property type="match status" value="1"/>
</dbReference>
<reference evidence="4" key="2">
    <citation type="submission" date="2020-10" db="EMBL/GenBank/DDBJ databases">
        <authorList>
            <person name="Scholz U."/>
            <person name="Mascher M."/>
            <person name="Fiebig A."/>
        </authorList>
    </citation>
    <scope>NUCLEOTIDE SEQUENCE [LARGE SCALE GENOMIC DNA]</scope>
    <source>
        <strain evidence="4">cv. Morex</strain>
    </source>
</reference>
<proteinExistence type="predicted"/>
<dbReference type="OrthoDB" id="677671at2759"/>
<feature type="domain" description="KIB1-4 beta-propeller" evidence="2">
    <location>
        <begin position="162"/>
        <end position="467"/>
    </location>
</feature>
<dbReference type="AlphaFoldDB" id="A0A8I6YF60"/>
<name>A0A8I6YF60_HORVV</name>
<dbReference type="GeneID" id="123405671"/>
<keyword evidence="5" id="KW-1185">Reference proteome</keyword>
<dbReference type="SUPFAM" id="SSF81383">
    <property type="entry name" value="F-box domain"/>
    <property type="match status" value="1"/>
</dbReference>
<gene>
    <name evidence="4" type="primary">LOC123405671</name>
</gene>
<dbReference type="Proteomes" id="UP000011116">
    <property type="component" value="Chromosome 6H"/>
</dbReference>
<dbReference type="PANTHER" id="PTHR33110">
    <property type="entry name" value="F-BOX/KELCH-REPEAT PROTEIN-RELATED"/>
    <property type="match status" value="1"/>
</dbReference>
<dbReference type="InterPro" id="IPR036047">
    <property type="entry name" value="F-box-like_dom_sf"/>
</dbReference>
<reference evidence="5" key="1">
    <citation type="journal article" date="2012" name="Nature">
        <title>A physical, genetic and functional sequence assembly of the barley genome.</title>
        <authorList>
            <consortium name="The International Barley Genome Sequencing Consortium"/>
            <person name="Mayer K.F."/>
            <person name="Waugh R."/>
            <person name="Brown J.W."/>
            <person name="Schulman A."/>
            <person name="Langridge P."/>
            <person name="Platzer M."/>
            <person name="Fincher G.B."/>
            <person name="Muehlbauer G.J."/>
            <person name="Sato K."/>
            <person name="Close T.J."/>
            <person name="Wise R.P."/>
            <person name="Stein N."/>
        </authorList>
    </citation>
    <scope>NUCLEOTIDE SEQUENCE [LARGE SCALE GENOMIC DNA]</scope>
    <source>
        <strain evidence="5">cv. Morex</strain>
    </source>
</reference>
<evidence type="ECO:0008006" key="6">
    <source>
        <dbReference type="Google" id="ProtNLM"/>
    </source>
</evidence>
<dbReference type="Gramene" id="HORVU.MOREX.r3.6HG0613500.1">
    <property type="protein sequence ID" value="HORVU.MOREX.r3.6HG0613500.1.CDS1"/>
    <property type="gene ID" value="HORVU.MOREX.r3.6HG0613500"/>
</dbReference>
<accession>A0A8I6YF60</accession>
<feature type="domain" description="F-box" evidence="3">
    <location>
        <begin position="36"/>
        <end position="69"/>
    </location>
</feature>
<dbReference type="Pfam" id="PF12937">
    <property type="entry name" value="F-box-like"/>
    <property type="match status" value="1"/>
</dbReference>
<dbReference type="InterPro" id="IPR001810">
    <property type="entry name" value="F-box_dom"/>
</dbReference>